<dbReference type="InterPro" id="IPR036249">
    <property type="entry name" value="Thioredoxin-like_sf"/>
</dbReference>
<keyword evidence="2" id="KW-0560">Oxidoreductase</keyword>
<dbReference type="PANTHER" id="PTHR42852">
    <property type="entry name" value="THIOL:DISULFIDE INTERCHANGE PROTEIN DSBE"/>
    <property type="match status" value="1"/>
</dbReference>
<dbReference type="InterPro" id="IPR050553">
    <property type="entry name" value="Thioredoxin_ResA/DsbE_sf"/>
</dbReference>
<evidence type="ECO:0000259" key="1">
    <source>
        <dbReference type="PROSITE" id="PS51352"/>
    </source>
</evidence>
<name>A0A150J6G0_9EURY</name>
<dbReference type="Gene3D" id="3.40.30.10">
    <property type="entry name" value="Glutaredoxin"/>
    <property type="match status" value="1"/>
</dbReference>
<organism evidence="2 3">
    <name type="scientific">Candidatus Methanofastidiosum methylothiophilum</name>
    <dbReference type="NCBI Taxonomy" id="1705564"/>
    <lineage>
        <taxon>Archaea</taxon>
        <taxon>Methanobacteriati</taxon>
        <taxon>Methanobacteriota</taxon>
        <taxon>Stenosarchaea group</taxon>
        <taxon>Candidatus Methanofastidiosia</taxon>
        <taxon>Candidatus Methanofastidiosales</taxon>
        <taxon>Candidatus Methanofastidiosaceae</taxon>
        <taxon>Candidatus Methanofastidiosum</taxon>
    </lineage>
</organism>
<dbReference type="InterPro" id="IPR000866">
    <property type="entry name" value="AhpC/TSA"/>
</dbReference>
<dbReference type="GO" id="GO:0004601">
    <property type="term" value="F:peroxidase activity"/>
    <property type="evidence" value="ECO:0007669"/>
    <property type="project" value="UniProtKB-KW"/>
</dbReference>
<keyword evidence="2" id="KW-0575">Peroxidase</keyword>
<dbReference type="EMBL" id="LNGD01000023">
    <property type="protein sequence ID" value="KYC52842.1"/>
    <property type="molecule type" value="Genomic_DNA"/>
</dbReference>
<comment type="caution">
    <text evidence="2">The sequence shown here is derived from an EMBL/GenBank/DDBJ whole genome shotgun (WGS) entry which is preliminary data.</text>
</comment>
<evidence type="ECO:0000313" key="2">
    <source>
        <dbReference type="EMBL" id="KYC52842.1"/>
    </source>
</evidence>
<dbReference type="Proteomes" id="UP000075578">
    <property type="component" value="Unassembled WGS sequence"/>
</dbReference>
<dbReference type="InterPro" id="IPR013766">
    <property type="entry name" value="Thioredoxin_domain"/>
</dbReference>
<dbReference type="AlphaFoldDB" id="A0A150J6G0"/>
<gene>
    <name evidence="2" type="ORF">AMQ74_00603</name>
</gene>
<dbReference type="Pfam" id="PF00578">
    <property type="entry name" value="AhpC-TSA"/>
    <property type="match status" value="1"/>
</dbReference>
<accession>A0A150J6G0</accession>
<reference evidence="2 3" key="1">
    <citation type="journal article" date="2016" name="ISME J.">
        <title>Chasing the elusive Euryarchaeota class WSA2: genomes reveal a uniquely fastidious methyl-reducing methanogen.</title>
        <authorList>
            <person name="Nobu M.K."/>
            <person name="Narihiro T."/>
            <person name="Kuroda K."/>
            <person name="Mei R."/>
            <person name="Liu W.T."/>
        </authorList>
    </citation>
    <scope>NUCLEOTIDE SEQUENCE [LARGE SCALE GENOMIC DNA]</scope>
    <source>
        <strain evidence="2">U1lsi0528_Bin089</strain>
    </source>
</reference>
<dbReference type="SUPFAM" id="SSF52833">
    <property type="entry name" value="Thioredoxin-like"/>
    <property type="match status" value="1"/>
</dbReference>
<protein>
    <submittedName>
        <fullName evidence="2">Thioredoxin-dependent thiol peroxidase</fullName>
    </submittedName>
</protein>
<sequence length="179" mass="21219">MQYEKDLVGRKAIEFCLKDKNNKKVCLNDLKTKWIVLFFFDKTSLDSPNSELLYYSKIKEEFDDLNVHVVGIGPVSEEEIKKFASEHDIKTTILSDLDYKISEEYGVVYIDKNEIKNILPMTFLINKSRIVSKVWNREKFYYRLSGYADNLIELWDQSKMWAHIDKIFEAIELLEKNEV</sequence>
<feature type="domain" description="Thioredoxin" evidence="1">
    <location>
        <begin position="6"/>
        <end position="160"/>
    </location>
</feature>
<dbReference type="PROSITE" id="PS51352">
    <property type="entry name" value="THIOREDOXIN_2"/>
    <property type="match status" value="1"/>
</dbReference>
<evidence type="ECO:0000313" key="3">
    <source>
        <dbReference type="Proteomes" id="UP000075578"/>
    </source>
</evidence>
<proteinExistence type="predicted"/>